<protein>
    <submittedName>
        <fullName evidence="1">Uncharacterized protein</fullName>
    </submittedName>
</protein>
<proteinExistence type="predicted"/>
<dbReference type="Proteomes" id="UP000235145">
    <property type="component" value="Unassembled WGS sequence"/>
</dbReference>
<reference evidence="1 2" key="1">
    <citation type="journal article" date="2017" name="Nat. Commun.">
        <title>Genome assembly with in vitro proximity ligation data and whole-genome triplication in lettuce.</title>
        <authorList>
            <person name="Reyes-Chin-Wo S."/>
            <person name="Wang Z."/>
            <person name="Yang X."/>
            <person name="Kozik A."/>
            <person name="Arikit S."/>
            <person name="Song C."/>
            <person name="Xia L."/>
            <person name="Froenicke L."/>
            <person name="Lavelle D.O."/>
            <person name="Truco M.J."/>
            <person name="Xia R."/>
            <person name="Zhu S."/>
            <person name="Xu C."/>
            <person name="Xu H."/>
            <person name="Xu X."/>
            <person name="Cox K."/>
            <person name="Korf I."/>
            <person name="Meyers B.C."/>
            <person name="Michelmore R.W."/>
        </authorList>
    </citation>
    <scope>NUCLEOTIDE SEQUENCE [LARGE SCALE GENOMIC DNA]</scope>
    <source>
        <strain evidence="2">cv. Salinas</strain>
        <tissue evidence="1">Seedlings</tissue>
    </source>
</reference>
<accession>A0A9R1X6G5</accession>
<evidence type="ECO:0000313" key="2">
    <source>
        <dbReference type="Proteomes" id="UP000235145"/>
    </source>
</evidence>
<name>A0A9R1X6G5_LACSA</name>
<dbReference type="EMBL" id="NBSK02000007">
    <property type="protein sequence ID" value="KAJ0197612.1"/>
    <property type="molecule type" value="Genomic_DNA"/>
</dbReference>
<keyword evidence="2" id="KW-1185">Reference proteome</keyword>
<dbReference type="AlphaFoldDB" id="A0A9R1X6G5"/>
<gene>
    <name evidence="1" type="ORF">LSAT_V11C700348490</name>
</gene>
<evidence type="ECO:0000313" key="1">
    <source>
        <dbReference type="EMBL" id="KAJ0197612.1"/>
    </source>
</evidence>
<comment type="caution">
    <text evidence="1">The sequence shown here is derived from an EMBL/GenBank/DDBJ whole genome shotgun (WGS) entry which is preliminary data.</text>
</comment>
<organism evidence="1 2">
    <name type="scientific">Lactuca sativa</name>
    <name type="common">Garden lettuce</name>
    <dbReference type="NCBI Taxonomy" id="4236"/>
    <lineage>
        <taxon>Eukaryota</taxon>
        <taxon>Viridiplantae</taxon>
        <taxon>Streptophyta</taxon>
        <taxon>Embryophyta</taxon>
        <taxon>Tracheophyta</taxon>
        <taxon>Spermatophyta</taxon>
        <taxon>Magnoliopsida</taxon>
        <taxon>eudicotyledons</taxon>
        <taxon>Gunneridae</taxon>
        <taxon>Pentapetalae</taxon>
        <taxon>asterids</taxon>
        <taxon>campanulids</taxon>
        <taxon>Asterales</taxon>
        <taxon>Asteraceae</taxon>
        <taxon>Cichorioideae</taxon>
        <taxon>Cichorieae</taxon>
        <taxon>Lactucinae</taxon>
        <taxon>Lactuca</taxon>
    </lineage>
</organism>
<sequence>MAFFIPIGAAEGSTITGGMSASEWHLWHLRFQKKKKKNHPPWCLICMKRKNVMLTPTGDAFYSMEDVGFLEVAYLSLDEPDFENDLIIDN</sequence>